<protein>
    <submittedName>
        <fullName evidence="7">Ap-4 complex subunit mu</fullName>
    </submittedName>
</protein>
<proteinExistence type="inferred from homology"/>
<dbReference type="CDD" id="cd14838">
    <property type="entry name" value="AP4_Mu_N"/>
    <property type="match status" value="1"/>
</dbReference>
<organism evidence="7 8">
    <name type="scientific">Chrysochromulina tobinii</name>
    <dbReference type="NCBI Taxonomy" id="1460289"/>
    <lineage>
        <taxon>Eukaryota</taxon>
        <taxon>Haptista</taxon>
        <taxon>Haptophyta</taxon>
        <taxon>Prymnesiophyceae</taxon>
        <taxon>Prymnesiales</taxon>
        <taxon>Chrysochromulinaceae</taxon>
        <taxon>Chrysochromulina</taxon>
    </lineage>
</organism>
<dbReference type="InterPro" id="IPR036168">
    <property type="entry name" value="AP2_Mu_C_sf"/>
</dbReference>
<dbReference type="GO" id="GO:0016192">
    <property type="term" value="P:vesicle-mediated transport"/>
    <property type="evidence" value="ECO:0007669"/>
    <property type="project" value="InterPro"/>
</dbReference>
<keyword evidence="4" id="KW-0472">Membrane</keyword>
<dbReference type="GO" id="GO:0012505">
    <property type="term" value="C:endomembrane system"/>
    <property type="evidence" value="ECO:0007669"/>
    <property type="project" value="UniProtKB-SubCell"/>
</dbReference>
<evidence type="ECO:0000256" key="5">
    <source>
        <dbReference type="PIRNR" id="PIRNR005992"/>
    </source>
</evidence>
<keyword evidence="3 5" id="KW-0653">Protein transport</keyword>
<comment type="subcellular location">
    <subcellularLocation>
        <location evidence="1">Endomembrane system</location>
    </subcellularLocation>
</comment>
<dbReference type="SUPFAM" id="SSF49447">
    <property type="entry name" value="Second domain of Mu2 adaptin subunit (ap50) of ap2 adaptor"/>
    <property type="match status" value="1"/>
</dbReference>
<comment type="caution">
    <text evidence="7">The sequence shown here is derived from an EMBL/GenBank/DDBJ whole genome shotgun (WGS) entry which is preliminary data.</text>
</comment>
<feature type="domain" description="MHD" evidence="6">
    <location>
        <begin position="178"/>
        <end position="439"/>
    </location>
</feature>
<dbReference type="GO" id="GO:0030131">
    <property type="term" value="C:clathrin adaptor complex"/>
    <property type="evidence" value="ECO:0007669"/>
    <property type="project" value="UniProtKB-UniRule"/>
</dbReference>
<dbReference type="AlphaFoldDB" id="A0A0M0JKN7"/>
<dbReference type="EMBL" id="JWZX01002772">
    <property type="protein sequence ID" value="KOO27030.1"/>
    <property type="molecule type" value="Genomic_DNA"/>
</dbReference>
<dbReference type="SUPFAM" id="SSF64356">
    <property type="entry name" value="SNARE-like"/>
    <property type="match status" value="1"/>
</dbReference>
<evidence type="ECO:0000256" key="4">
    <source>
        <dbReference type="ARBA" id="ARBA00023136"/>
    </source>
</evidence>
<accession>A0A0M0JKN7</accession>
<dbReference type="GO" id="GO:0006886">
    <property type="term" value="P:intracellular protein transport"/>
    <property type="evidence" value="ECO:0007669"/>
    <property type="project" value="UniProtKB-UniRule"/>
</dbReference>
<dbReference type="PRINTS" id="PR00314">
    <property type="entry name" value="CLATHRINADPT"/>
</dbReference>
<evidence type="ECO:0000256" key="2">
    <source>
        <dbReference type="ARBA" id="ARBA00022448"/>
    </source>
</evidence>
<dbReference type="Proteomes" id="UP000037460">
    <property type="component" value="Unassembled WGS sequence"/>
</dbReference>
<dbReference type="InterPro" id="IPR001392">
    <property type="entry name" value="Clathrin_mu"/>
</dbReference>
<dbReference type="Gene3D" id="3.30.450.60">
    <property type="match status" value="1"/>
</dbReference>
<sequence>MTISQLFVLAPNGHTIVHKDYRGDVSKDAPEIFLRKVVDKLDAPIFTVDGVNYVCVRKNGITFLATTVYNVPPAFIIELLTQLTKVCKDYIGVLNEESLRKNFTLVYELVDEILDFGWPQSASTAELQPFIFNKAAEVSASKETVSRTGLSALKAAPKTMSSKAVHKPISMKNEGTGKNEIFVDVIDRISATFDSSGRVRTFAIDGSIQMKSYLTGEPTLHLALNNELVIAGMGQRAGYGMIELDNVNFHECVNVDQFEADRMLTLQPPHGEFVLMNFHIGSMRSESQIPFRISPMLSALSEYKQELRLQIRAEFPDKFHGANVKVVFTVPKSSTGATVELAPGAKQQTWEYDDATKSVTWLIRKFPGGSTQAVSCKFVVKSETNVAKEMGPVSLAFEIPMYNISQLQVQHLKIVERNKSYNPHRWVRCLTHAESYVCRMGAGS</sequence>
<dbReference type="FunFam" id="3.30.450.60:FF:000002">
    <property type="entry name" value="AP-2 complex subunit mu, putative"/>
    <property type="match status" value="1"/>
</dbReference>
<dbReference type="CDD" id="cd09253">
    <property type="entry name" value="AP-4_Mu4_Cterm"/>
    <property type="match status" value="1"/>
</dbReference>
<evidence type="ECO:0000313" key="7">
    <source>
        <dbReference type="EMBL" id="KOO27030.1"/>
    </source>
</evidence>
<dbReference type="OrthoDB" id="10259133at2759"/>
<evidence type="ECO:0000256" key="3">
    <source>
        <dbReference type="ARBA" id="ARBA00022927"/>
    </source>
</evidence>
<keyword evidence="2 5" id="KW-0813">Transport</keyword>
<evidence type="ECO:0000313" key="8">
    <source>
        <dbReference type="Proteomes" id="UP000037460"/>
    </source>
</evidence>
<dbReference type="PIRSF" id="PIRSF005992">
    <property type="entry name" value="Clathrin_mu"/>
    <property type="match status" value="1"/>
</dbReference>
<keyword evidence="8" id="KW-1185">Reference proteome</keyword>
<dbReference type="InterPro" id="IPR050431">
    <property type="entry name" value="Adaptor_comp_med_subunit"/>
</dbReference>
<name>A0A0M0JKN7_9EUKA</name>
<comment type="similarity">
    <text evidence="5">Belongs to the adaptor complexes medium subunit family.</text>
</comment>
<evidence type="ECO:0000256" key="1">
    <source>
        <dbReference type="ARBA" id="ARBA00004308"/>
    </source>
</evidence>
<dbReference type="Pfam" id="PF00928">
    <property type="entry name" value="Adap_comp_sub"/>
    <property type="match status" value="1"/>
</dbReference>
<dbReference type="PANTHER" id="PTHR10529">
    <property type="entry name" value="AP COMPLEX SUBUNIT MU"/>
    <property type="match status" value="1"/>
</dbReference>
<reference evidence="8" key="1">
    <citation type="journal article" date="2015" name="PLoS Genet.">
        <title>Genome Sequence and Transcriptome Analyses of Chrysochromulina tobin: Metabolic Tools for Enhanced Algal Fitness in the Prominent Order Prymnesiales (Haptophyceae).</title>
        <authorList>
            <person name="Hovde B.T."/>
            <person name="Deodato C.R."/>
            <person name="Hunsperger H.M."/>
            <person name="Ryken S.A."/>
            <person name="Yost W."/>
            <person name="Jha R.K."/>
            <person name="Patterson J."/>
            <person name="Monnat R.J. Jr."/>
            <person name="Barlow S.B."/>
            <person name="Starkenburg S.R."/>
            <person name="Cattolico R.A."/>
        </authorList>
    </citation>
    <scope>NUCLEOTIDE SEQUENCE</scope>
    <source>
        <strain evidence="8">CCMP291</strain>
    </source>
</reference>
<dbReference type="PROSITE" id="PS51072">
    <property type="entry name" value="MHD"/>
    <property type="match status" value="1"/>
</dbReference>
<gene>
    <name evidence="7" type="ORF">Ctob_002861</name>
</gene>
<dbReference type="InterPro" id="IPR011012">
    <property type="entry name" value="Longin-like_dom_sf"/>
</dbReference>
<evidence type="ECO:0000259" key="6">
    <source>
        <dbReference type="PROSITE" id="PS51072"/>
    </source>
</evidence>
<dbReference type="InterPro" id="IPR028565">
    <property type="entry name" value="MHD"/>
</dbReference>
<dbReference type="Gene3D" id="2.60.40.1170">
    <property type="entry name" value="Mu homology domain, subdomain B"/>
    <property type="match status" value="2"/>
</dbReference>